<dbReference type="KEGG" id="nla:NLA_7320"/>
<dbReference type="Proteomes" id="UP000008723">
    <property type="component" value="Chromosome"/>
</dbReference>
<dbReference type="HOGENOM" id="CLU_062029_0_0_4"/>
<gene>
    <name evidence="1" type="ordered locus">NLA_7320</name>
</gene>
<dbReference type="Pfam" id="PF13289">
    <property type="entry name" value="SIR2_2"/>
    <property type="match status" value="1"/>
</dbReference>
<proteinExistence type="predicted"/>
<dbReference type="AlphaFoldDB" id="E4ZC89"/>
<dbReference type="SUPFAM" id="SSF52467">
    <property type="entry name" value="DHS-like NAD/FAD-binding domain"/>
    <property type="match status" value="1"/>
</dbReference>
<accession>E4ZC89</accession>
<name>E4ZC89_NEIL0</name>
<evidence type="ECO:0000313" key="2">
    <source>
        <dbReference type="Proteomes" id="UP000008723"/>
    </source>
</evidence>
<dbReference type="eggNOG" id="ENOG502Z8F8">
    <property type="taxonomic scope" value="Bacteria"/>
</dbReference>
<evidence type="ECO:0000313" key="1">
    <source>
        <dbReference type="EMBL" id="CBN86968.1"/>
    </source>
</evidence>
<dbReference type="RefSeq" id="WP_013448698.1">
    <property type="nucleotide sequence ID" value="NC_014752.1"/>
</dbReference>
<protein>
    <submittedName>
        <fullName evidence="1">Uncharacterized protein</fullName>
    </submittedName>
</protein>
<sequence>MNNTELDDLKRWLQKIFTDKLVIIVGSGLSCAEGLPSMWDLGKKLKQEIPSKISDENLKTWSEIAACLESDGLEGALLKHPANDAIESAIIKITAEYVLNEEQKAINRCISENKKLKFSYLLPHISACTPKTARVITTNYDRLIEFAAEYEDWGVDSMMVGRYWGKHNPDLSAKLLVEDVVVKGKTLKLVYRNHIKIYKPHGSLDWFMATSDTPMTSCIGTMEEPLIITPGVGKYKKGYEQPFDVHREQGNRAIDNASTILCIGYGFNDDHLQTHLTTQIKSGIKTLILTKTLSDNAREVVKASSNCKALILNENPQGTIIVSNSEDAFIPDMNWWDIEYFVKEVLENGC</sequence>
<dbReference type="EMBL" id="FN995097">
    <property type="protein sequence ID" value="CBN86968.1"/>
    <property type="molecule type" value="Genomic_DNA"/>
</dbReference>
<organism evidence="1 2">
    <name type="scientific">Neisseria lactamica (strain 020-06)</name>
    <dbReference type="NCBI Taxonomy" id="489653"/>
    <lineage>
        <taxon>Bacteria</taxon>
        <taxon>Pseudomonadati</taxon>
        <taxon>Pseudomonadota</taxon>
        <taxon>Betaproteobacteria</taxon>
        <taxon>Neisseriales</taxon>
        <taxon>Neisseriaceae</taxon>
        <taxon>Neisseria</taxon>
    </lineage>
</organism>
<reference evidence="1 2" key="1">
    <citation type="journal article" date="2010" name="BMC Genomics">
        <title>Independent evolution of the core and accessory gene sets in the genus Neisseria: insights gained from the genome of Neisseria lactamica isolate 020-06.</title>
        <authorList>
            <person name="Bennett J.S."/>
            <person name="Bentley S.D."/>
            <person name="Vernikos G.S."/>
            <person name="Quail M.A."/>
            <person name="Cherevach I."/>
            <person name="White B."/>
            <person name="Parkhill J."/>
            <person name="Maiden M.C."/>
        </authorList>
    </citation>
    <scope>NUCLEOTIDE SEQUENCE [LARGE SCALE GENOMIC DNA]</scope>
    <source>
        <strain evidence="1 2">020-06</strain>
    </source>
</reference>
<dbReference type="InterPro" id="IPR029035">
    <property type="entry name" value="DHS-like_NAD/FAD-binding_dom"/>
</dbReference>